<keyword evidence="2" id="KW-1185">Reference proteome</keyword>
<proteinExistence type="predicted"/>
<feature type="non-terminal residue" evidence="1">
    <location>
        <position position="65"/>
    </location>
</feature>
<evidence type="ECO:0000313" key="2">
    <source>
        <dbReference type="Proteomes" id="UP001432322"/>
    </source>
</evidence>
<accession>A0AAV5X1T8</accession>
<dbReference type="Proteomes" id="UP001432322">
    <property type="component" value="Unassembled WGS sequence"/>
</dbReference>
<dbReference type="EMBL" id="BTSY01000007">
    <property type="protein sequence ID" value="GMT36508.1"/>
    <property type="molecule type" value="Genomic_DNA"/>
</dbReference>
<protein>
    <submittedName>
        <fullName evidence="1">Uncharacterized protein</fullName>
    </submittedName>
</protein>
<reference evidence="1" key="1">
    <citation type="submission" date="2023-10" db="EMBL/GenBank/DDBJ databases">
        <title>Genome assembly of Pristionchus species.</title>
        <authorList>
            <person name="Yoshida K."/>
            <person name="Sommer R.J."/>
        </authorList>
    </citation>
    <scope>NUCLEOTIDE SEQUENCE</scope>
    <source>
        <strain evidence="1">RS5133</strain>
    </source>
</reference>
<name>A0AAV5X1T8_9BILA</name>
<comment type="caution">
    <text evidence="1">The sequence shown here is derived from an EMBL/GenBank/DDBJ whole genome shotgun (WGS) entry which is preliminary data.</text>
</comment>
<feature type="non-terminal residue" evidence="1">
    <location>
        <position position="1"/>
    </location>
</feature>
<gene>
    <name evidence="1" type="ORF">PFISCL1PPCAC_27805</name>
</gene>
<evidence type="ECO:0000313" key="1">
    <source>
        <dbReference type="EMBL" id="GMT36508.1"/>
    </source>
</evidence>
<sequence length="65" mass="7600">DLDSVNCIVFIEIVHFEVEKPEIAFFSYAKAARSCLPCVHEYALRPSHPKLRRNDGHGRDRYLRL</sequence>
<organism evidence="1 2">
    <name type="scientific">Pristionchus fissidentatus</name>
    <dbReference type="NCBI Taxonomy" id="1538716"/>
    <lineage>
        <taxon>Eukaryota</taxon>
        <taxon>Metazoa</taxon>
        <taxon>Ecdysozoa</taxon>
        <taxon>Nematoda</taxon>
        <taxon>Chromadorea</taxon>
        <taxon>Rhabditida</taxon>
        <taxon>Rhabditina</taxon>
        <taxon>Diplogasteromorpha</taxon>
        <taxon>Diplogasteroidea</taxon>
        <taxon>Neodiplogasteridae</taxon>
        <taxon>Pristionchus</taxon>
    </lineage>
</organism>
<dbReference type="AlphaFoldDB" id="A0AAV5X1T8"/>